<keyword evidence="3" id="KW-1185">Reference proteome</keyword>
<keyword evidence="1" id="KW-1133">Transmembrane helix</keyword>
<dbReference type="AlphaFoldDB" id="A0A2T3B1G6"/>
<proteinExistence type="predicted"/>
<keyword evidence="1" id="KW-0812">Transmembrane</keyword>
<dbReference type="GeneID" id="36573055"/>
<dbReference type="InParanoid" id="A0A2T3B1G6"/>
<gene>
    <name evidence="2" type="ORF">M430DRAFT_238743</name>
</gene>
<name>A0A2T3B1G6_AMORE</name>
<reference evidence="2 3" key="1">
    <citation type="journal article" date="2018" name="New Phytol.">
        <title>Comparative genomics and transcriptomics depict ericoid mycorrhizal fungi as versatile saprotrophs and plant mutualists.</title>
        <authorList>
            <person name="Martino E."/>
            <person name="Morin E."/>
            <person name="Grelet G.A."/>
            <person name="Kuo A."/>
            <person name="Kohler A."/>
            <person name="Daghino S."/>
            <person name="Barry K.W."/>
            <person name="Cichocki N."/>
            <person name="Clum A."/>
            <person name="Dockter R.B."/>
            <person name="Hainaut M."/>
            <person name="Kuo R.C."/>
            <person name="LaButti K."/>
            <person name="Lindahl B.D."/>
            <person name="Lindquist E.A."/>
            <person name="Lipzen A."/>
            <person name="Khouja H.R."/>
            <person name="Magnuson J."/>
            <person name="Murat C."/>
            <person name="Ohm R.A."/>
            <person name="Singer S.W."/>
            <person name="Spatafora J.W."/>
            <person name="Wang M."/>
            <person name="Veneault-Fourrey C."/>
            <person name="Henrissat B."/>
            <person name="Grigoriev I.V."/>
            <person name="Martin F.M."/>
            <person name="Perotto S."/>
        </authorList>
    </citation>
    <scope>NUCLEOTIDE SEQUENCE [LARGE SCALE GENOMIC DNA]</scope>
    <source>
        <strain evidence="2 3">ATCC 22711</strain>
    </source>
</reference>
<organism evidence="2 3">
    <name type="scientific">Amorphotheca resinae ATCC 22711</name>
    <dbReference type="NCBI Taxonomy" id="857342"/>
    <lineage>
        <taxon>Eukaryota</taxon>
        <taxon>Fungi</taxon>
        <taxon>Dikarya</taxon>
        <taxon>Ascomycota</taxon>
        <taxon>Pezizomycotina</taxon>
        <taxon>Leotiomycetes</taxon>
        <taxon>Helotiales</taxon>
        <taxon>Amorphothecaceae</taxon>
        <taxon>Amorphotheca</taxon>
    </lineage>
</organism>
<feature type="transmembrane region" description="Helical" evidence="1">
    <location>
        <begin position="88"/>
        <end position="109"/>
    </location>
</feature>
<sequence length="200" mass="22508">MASIHNPVSVFSATSGPRVPAISTPPHIPPHPPLPRPLAKHSGPYLLSLVDRFNLWYRPIFGARRLNLVRLLTAASCPSGVDAEVHIFLVNILSNVIVIFSLPSSLFLFTQSRCPMPTEQVGSYWGRWSRCGGMCQTVECSLHEYYYNCRGAVAILTRTVFSLGKYGVFFDTLTIVARFQYTCYCHIYHQLIARTFQINL</sequence>
<evidence type="ECO:0000256" key="1">
    <source>
        <dbReference type="SAM" id="Phobius"/>
    </source>
</evidence>
<dbReference type="Proteomes" id="UP000241818">
    <property type="component" value="Unassembled WGS sequence"/>
</dbReference>
<dbReference type="EMBL" id="KZ679011">
    <property type="protein sequence ID" value="PSS18388.1"/>
    <property type="molecule type" value="Genomic_DNA"/>
</dbReference>
<protein>
    <submittedName>
        <fullName evidence="2">Uncharacterized protein</fullName>
    </submittedName>
</protein>
<evidence type="ECO:0000313" key="2">
    <source>
        <dbReference type="EMBL" id="PSS18388.1"/>
    </source>
</evidence>
<accession>A0A2T3B1G6</accession>
<dbReference type="RefSeq" id="XP_024720740.1">
    <property type="nucleotide sequence ID" value="XM_024864974.1"/>
</dbReference>
<evidence type="ECO:0000313" key="3">
    <source>
        <dbReference type="Proteomes" id="UP000241818"/>
    </source>
</evidence>
<keyword evidence="1" id="KW-0472">Membrane</keyword>